<dbReference type="RefSeq" id="WP_089777840.1">
    <property type="nucleotide sequence ID" value="NZ_CABLRR010000002.1"/>
</dbReference>
<dbReference type="EMBL" id="CSTE01000002">
    <property type="protein sequence ID" value="CQR49969.1"/>
    <property type="molecule type" value="Genomic_DNA"/>
</dbReference>
<proteinExistence type="inferred from homology"/>
<evidence type="ECO:0000259" key="2">
    <source>
        <dbReference type="Pfam" id="PF01370"/>
    </source>
</evidence>
<evidence type="ECO:0000256" key="1">
    <source>
        <dbReference type="ARBA" id="ARBA00007637"/>
    </source>
</evidence>
<dbReference type="PANTHER" id="PTHR43000">
    <property type="entry name" value="DTDP-D-GLUCOSE 4,6-DEHYDRATASE-RELATED"/>
    <property type="match status" value="1"/>
</dbReference>
<dbReference type="AlphaFoldDB" id="A0A0D6JQ42"/>
<dbReference type="OrthoDB" id="4907at2157"/>
<accession>A0A0D6JQ42</accession>
<feature type="domain" description="NAD-dependent epimerase/dehydratase" evidence="2">
    <location>
        <begin position="7"/>
        <end position="279"/>
    </location>
</feature>
<keyword evidence="4" id="KW-1185">Reference proteome</keyword>
<dbReference type="SUPFAM" id="SSF51735">
    <property type="entry name" value="NAD(P)-binding Rossmann-fold domains"/>
    <property type="match status" value="1"/>
</dbReference>
<gene>
    <name evidence="3" type="primary">rfbE_1</name>
    <name evidence="3" type="ORF">BN996_01445</name>
</gene>
<dbReference type="InterPro" id="IPR036291">
    <property type="entry name" value="NAD(P)-bd_dom_sf"/>
</dbReference>
<protein>
    <submittedName>
        <fullName evidence="3">CDP-paratose 2-epimerase</fullName>
    </submittedName>
</protein>
<reference evidence="4" key="1">
    <citation type="submission" date="2015-03" db="EMBL/GenBank/DDBJ databases">
        <authorList>
            <person name="Urmite Genomes"/>
        </authorList>
    </citation>
    <scope>NUCLEOTIDE SEQUENCE [LARGE SCALE GENOMIC DNA]</scope>
    <source>
        <strain evidence="4">Arc-Hr</strain>
    </source>
</reference>
<evidence type="ECO:0000313" key="3">
    <source>
        <dbReference type="EMBL" id="CQR49969.1"/>
    </source>
</evidence>
<organism evidence="3 4">
    <name type="scientific">Haloferax massiliensis</name>
    <dbReference type="NCBI Taxonomy" id="1476858"/>
    <lineage>
        <taxon>Archaea</taxon>
        <taxon>Methanobacteriati</taxon>
        <taxon>Methanobacteriota</taxon>
        <taxon>Stenosarchaea group</taxon>
        <taxon>Halobacteria</taxon>
        <taxon>Halobacteriales</taxon>
        <taxon>Haloferacaceae</taxon>
        <taxon>Haloferax</taxon>
    </lineage>
</organism>
<comment type="similarity">
    <text evidence="1">Belongs to the NAD(P)-dependent epimerase/dehydratase family.</text>
</comment>
<sequence>MGKPETVLVTGGAGFVGSHAVEYYAEQGADVTALDNLSRIDTLETADESRNTAAYNWNFIDENYPDVELIEADIRDGDALESIVEGHDAIVHTAGQVAVTASLTDPRTDFEVNAEGTFNVLEAARKADSDPAVVVASTNKVYGNNVNDIPVREEENRYWYDDADFENGIPESLSIDGCEHTPYGVSKLAADIYVQDYAERNEVQAAAFRMSCIYGTRQFGNEDQGWVAHFAISTLNNEPLTIFGDGKQVRDVLYVKDLVRAYDAFLSDPDGKSAVYNMGGGTQNTTSLLEFLDLLEEKSGMRTDISFDEWREGDQKVYVSDTSRARNELDWERKVDFEEGIERFVDWYESR</sequence>
<dbReference type="Gene3D" id="3.40.50.720">
    <property type="entry name" value="NAD(P)-binding Rossmann-like Domain"/>
    <property type="match status" value="1"/>
</dbReference>
<evidence type="ECO:0000313" key="4">
    <source>
        <dbReference type="Proteomes" id="UP000198902"/>
    </source>
</evidence>
<name>A0A0D6JQ42_9EURY</name>
<dbReference type="InterPro" id="IPR001509">
    <property type="entry name" value="Epimerase_deHydtase"/>
</dbReference>
<dbReference type="Proteomes" id="UP000198902">
    <property type="component" value="Unassembled WGS sequence"/>
</dbReference>
<dbReference type="Pfam" id="PF01370">
    <property type="entry name" value="Epimerase"/>
    <property type="match status" value="1"/>
</dbReference>